<dbReference type="OrthoDB" id="5511210at2759"/>
<dbReference type="AlphaFoldDB" id="A0A5N7BY76"/>
<feature type="chain" id="PRO_5024907786" description="Mid2 domain-containing protein" evidence="6">
    <location>
        <begin position="27"/>
        <end position="291"/>
    </location>
</feature>
<evidence type="ECO:0000256" key="4">
    <source>
        <dbReference type="ARBA" id="ARBA00023136"/>
    </source>
</evidence>
<evidence type="ECO:0000256" key="1">
    <source>
        <dbReference type="ARBA" id="ARBA00004167"/>
    </source>
</evidence>
<evidence type="ECO:0000256" key="2">
    <source>
        <dbReference type="ARBA" id="ARBA00022692"/>
    </source>
</evidence>
<dbReference type="EMBL" id="ML735304">
    <property type="protein sequence ID" value="KAE8386794.1"/>
    <property type="molecule type" value="Genomic_DNA"/>
</dbReference>
<gene>
    <name evidence="7" type="ORF">BDV23DRAFT_162485</name>
</gene>
<organism evidence="7">
    <name type="scientific">Petromyces alliaceus</name>
    <name type="common">Aspergillus alliaceus</name>
    <dbReference type="NCBI Taxonomy" id="209559"/>
    <lineage>
        <taxon>Eukaryota</taxon>
        <taxon>Fungi</taxon>
        <taxon>Dikarya</taxon>
        <taxon>Ascomycota</taxon>
        <taxon>Pezizomycotina</taxon>
        <taxon>Eurotiomycetes</taxon>
        <taxon>Eurotiomycetidae</taxon>
        <taxon>Eurotiales</taxon>
        <taxon>Aspergillaceae</taxon>
        <taxon>Aspergillus</taxon>
        <taxon>Aspergillus subgen. Circumdati</taxon>
    </lineage>
</organism>
<reference evidence="7" key="1">
    <citation type="submission" date="2019-04" db="EMBL/GenBank/DDBJ databases">
        <title>Friends and foes A comparative genomics studyof 23 Aspergillus species from section Flavi.</title>
        <authorList>
            <consortium name="DOE Joint Genome Institute"/>
            <person name="Kjaerbolling I."/>
            <person name="Vesth T."/>
            <person name="Frisvad J.C."/>
            <person name="Nybo J.L."/>
            <person name="Theobald S."/>
            <person name="Kildgaard S."/>
            <person name="Isbrandt T."/>
            <person name="Kuo A."/>
            <person name="Sato A."/>
            <person name="Lyhne E.K."/>
            <person name="Kogle M.E."/>
            <person name="Wiebenga A."/>
            <person name="Kun R.S."/>
            <person name="Lubbers R.J."/>
            <person name="Makela M.R."/>
            <person name="Barry K."/>
            <person name="Chovatia M."/>
            <person name="Clum A."/>
            <person name="Daum C."/>
            <person name="Haridas S."/>
            <person name="He G."/>
            <person name="LaButti K."/>
            <person name="Lipzen A."/>
            <person name="Mondo S."/>
            <person name="Riley R."/>
            <person name="Salamov A."/>
            <person name="Simmons B.A."/>
            <person name="Magnuson J.K."/>
            <person name="Henrissat B."/>
            <person name="Mortensen U.H."/>
            <person name="Larsen T.O."/>
            <person name="Devries R.P."/>
            <person name="Grigoriev I.V."/>
            <person name="Machida M."/>
            <person name="Baker S.E."/>
            <person name="Andersen M.R."/>
        </authorList>
    </citation>
    <scope>NUCLEOTIDE SEQUENCE [LARGE SCALE GENOMIC DNA]</scope>
    <source>
        <strain evidence="7">IBT 14317</strain>
    </source>
</reference>
<evidence type="ECO:0000256" key="6">
    <source>
        <dbReference type="SAM" id="SignalP"/>
    </source>
</evidence>
<keyword evidence="3 5" id="KW-1133">Transmembrane helix</keyword>
<evidence type="ECO:0000256" key="3">
    <source>
        <dbReference type="ARBA" id="ARBA00022989"/>
    </source>
</evidence>
<feature type="signal peptide" evidence="6">
    <location>
        <begin position="1"/>
        <end position="26"/>
    </location>
</feature>
<proteinExistence type="predicted"/>
<dbReference type="GO" id="GO:0016020">
    <property type="term" value="C:membrane"/>
    <property type="evidence" value="ECO:0007669"/>
    <property type="project" value="UniProtKB-SubCell"/>
</dbReference>
<keyword evidence="2 5" id="KW-0812">Transmembrane</keyword>
<name>A0A5N7BY76_PETAA</name>
<accession>A0A5N7BY76</accession>
<dbReference type="InterPro" id="IPR051694">
    <property type="entry name" value="Immunoregulatory_rcpt-like"/>
</dbReference>
<keyword evidence="6" id="KW-0732">Signal</keyword>
<dbReference type="PANTHER" id="PTHR15549">
    <property type="entry name" value="PAIRED IMMUNOGLOBULIN-LIKE TYPE 2 RECEPTOR"/>
    <property type="match status" value="1"/>
</dbReference>
<dbReference type="Proteomes" id="UP000326877">
    <property type="component" value="Unassembled WGS sequence"/>
</dbReference>
<evidence type="ECO:0000256" key="5">
    <source>
        <dbReference type="SAM" id="Phobius"/>
    </source>
</evidence>
<sequence length="291" mass="31434">MNLRFSRRLVHNVVFVLMLWTESSEAGGFTFPTDLDKRFIVGDQINVTWDVVTPRISLYERCGTENWILTLNTTNKYSYVWTANRDIYIESGCHFELASLTSQGEPYGHSNATSVTFGVAKRYHDDPSPTSYHFASKTATSLTGTSTATVTTTSSTPTTAIATTTDLPALFPSAAPSSGGLSSAAKIGIGLGVPLGIILLAAGVGLFIFSRRRKRARTTSPEASEPVWNHDGSASLPGGFAGGINSNKNIRGSHTDTIISELSSENYRTRDEGQAHEINELMGVERSELSS</sequence>
<dbReference type="PANTHER" id="PTHR15549:SF30">
    <property type="entry name" value="MID2 DOMAIN-CONTAINING PROTEIN"/>
    <property type="match status" value="1"/>
</dbReference>
<keyword evidence="4 5" id="KW-0472">Membrane</keyword>
<comment type="subcellular location">
    <subcellularLocation>
        <location evidence="1">Membrane</location>
        <topology evidence="1">Single-pass membrane protein</topology>
    </subcellularLocation>
</comment>
<protein>
    <recommendedName>
        <fullName evidence="8">Mid2 domain-containing protein</fullName>
    </recommendedName>
</protein>
<dbReference type="GO" id="GO:0071944">
    <property type="term" value="C:cell periphery"/>
    <property type="evidence" value="ECO:0007669"/>
    <property type="project" value="UniProtKB-ARBA"/>
</dbReference>
<feature type="transmembrane region" description="Helical" evidence="5">
    <location>
        <begin position="187"/>
        <end position="209"/>
    </location>
</feature>
<evidence type="ECO:0008006" key="8">
    <source>
        <dbReference type="Google" id="ProtNLM"/>
    </source>
</evidence>
<evidence type="ECO:0000313" key="7">
    <source>
        <dbReference type="EMBL" id="KAE8386794.1"/>
    </source>
</evidence>